<name>A0A6N2M2W9_SALVM</name>
<dbReference type="InterPro" id="IPR012337">
    <property type="entry name" value="RNaseH-like_sf"/>
</dbReference>
<dbReference type="InterPro" id="IPR023780">
    <property type="entry name" value="Chromo_domain"/>
</dbReference>
<evidence type="ECO:0000256" key="7">
    <source>
        <dbReference type="ARBA" id="ARBA00022918"/>
    </source>
</evidence>
<feature type="compositionally biased region" description="Basic and acidic residues" evidence="8">
    <location>
        <begin position="1337"/>
        <end position="1349"/>
    </location>
</feature>
<dbReference type="SUPFAM" id="SSF53098">
    <property type="entry name" value="Ribonuclease H-like"/>
    <property type="match status" value="1"/>
</dbReference>
<protein>
    <recommendedName>
        <fullName evidence="12">Reverse transcriptase</fullName>
    </recommendedName>
</protein>
<dbReference type="InterPro" id="IPR043128">
    <property type="entry name" value="Rev_trsase/Diguanyl_cyclase"/>
</dbReference>
<dbReference type="PROSITE" id="PS50878">
    <property type="entry name" value="RT_POL"/>
    <property type="match status" value="1"/>
</dbReference>
<dbReference type="FunFam" id="3.10.10.10:FF:000007">
    <property type="entry name" value="Retrovirus-related Pol polyprotein from transposon 17.6-like Protein"/>
    <property type="match status" value="1"/>
</dbReference>
<dbReference type="InterPro" id="IPR050951">
    <property type="entry name" value="Retrovirus_Pol_polyprotein"/>
</dbReference>
<evidence type="ECO:0000256" key="2">
    <source>
        <dbReference type="ARBA" id="ARBA00022679"/>
    </source>
</evidence>
<dbReference type="FunFam" id="3.30.70.270:FF:000020">
    <property type="entry name" value="Transposon Tf2-6 polyprotein-like Protein"/>
    <property type="match status" value="1"/>
</dbReference>
<dbReference type="Gene3D" id="3.30.70.270">
    <property type="match status" value="2"/>
</dbReference>
<evidence type="ECO:0000256" key="1">
    <source>
        <dbReference type="ARBA" id="ARBA00022670"/>
    </source>
</evidence>
<dbReference type="SUPFAM" id="SSF54160">
    <property type="entry name" value="Chromo domain-like"/>
    <property type="match status" value="1"/>
</dbReference>
<dbReference type="Pfam" id="PF03732">
    <property type="entry name" value="Retrotrans_gag"/>
    <property type="match status" value="1"/>
</dbReference>
<feature type="domain" description="Reverse transcriptase" evidence="10">
    <location>
        <begin position="641"/>
        <end position="820"/>
    </location>
</feature>
<proteinExistence type="predicted"/>
<dbReference type="CDD" id="cd01647">
    <property type="entry name" value="RT_LTR"/>
    <property type="match status" value="1"/>
</dbReference>
<evidence type="ECO:0000313" key="11">
    <source>
        <dbReference type="EMBL" id="VFU48221.1"/>
    </source>
</evidence>
<keyword evidence="3" id="KW-0548">Nucleotidyltransferase</keyword>
<dbReference type="Pfam" id="PF00385">
    <property type="entry name" value="Chromo"/>
    <property type="match status" value="1"/>
</dbReference>
<dbReference type="GO" id="GO:0003964">
    <property type="term" value="F:RNA-directed DNA polymerase activity"/>
    <property type="evidence" value="ECO:0007669"/>
    <property type="project" value="UniProtKB-KW"/>
</dbReference>
<feature type="compositionally biased region" description="Low complexity" evidence="8">
    <location>
        <begin position="45"/>
        <end position="57"/>
    </location>
</feature>
<dbReference type="PANTHER" id="PTHR37984:SF5">
    <property type="entry name" value="PROTEIN NYNRIN-LIKE"/>
    <property type="match status" value="1"/>
</dbReference>
<dbReference type="Pfam" id="PF00078">
    <property type="entry name" value="RVT_1"/>
    <property type="match status" value="1"/>
</dbReference>
<dbReference type="Pfam" id="PF17917">
    <property type="entry name" value="RT_RNaseH"/>
    <property type="match status" value="1"/>
</dbReference>
<accession>A0A6N2M2W9</accession>
<dbReference type="GO" id="GO:0004519">
    <property type="term" value="F:endonuclease activity"/>
    <property type="evidence" value="ECO:0007669"/>
    <property type="project" value="UniProtKB-KW"/>
</dbReference>
<dbReference type="Gene3D" id="3.10.10.10">
    <property type="entry name" value="HIV Type 1 Reverse Transcriptase, subunit A, domain 1"/>
    <property type="match status" value="1"/>
</dbReference>
<dbReference type="SUPFAM" id="SSF56672">
    <property type="entry name" value="DNA/RNA polymerases"/>
    <property type="match status" value="1"/>
</dbReference>
<evidence type="ECO:0000259" key="10">
    <source>
        <dbReference type="PROSITE" id="PS50878"/>
    </source>
</evidence>
<evidence type="ECO:0000256" key="8">
    <source>
        <dbReference type="SAM" id="MobiDB-lite"/>
    </source>
</evidence>
<dbReference type="InterPro" id="IPR005162">
    <property type="entry name" value="Retrotrans_gag_dom"/>
</dbReference>
<evidence type="ECO:0000256" key="3">
    <source>
        <dbReference type="ARBA" id="ARBA00022695"/>
    </source>
</evidence>
<feature type="region of interest" description="Disordered" evidence="8">
    <location>
        <begin position="1337"/>
        <end position="1362"/>
    </location>
</feature>
<dbReference type="PROSITE" id="PS50013">
    <property type="entry name" value="CHROMO_2"/>
    <property type="match status" value="1"/>
</dbReference>
<dbReference type="InterPro" id="IPR036397">
    <property type="entry name" value="RNaseH_sf"/>
</dbReference>
<keyword evidence="2" id="KW-0808">Transferase</keyword>
<dbReference type="Pfam" id="PF24626">
    <property type="entry name" value="SH3_Tf2-1"/>
    <property type="match status" value="1"/>
</dbReference>
<organism evidence="11">
    <name type="scientific">Salix viminalis</name>
    <name type="common">Common osier</name>
    <name type="synonym">Basket willow</name>
    <dbReference type="NCBI Taxonomy" id="40686"/>
    <lineage>
        <taxon>Eukaryota</taxon>
        <taxon>Viridiplantae</taxon>
        <taxon>Streptophyta</taxon>
        <taxon>Embryophyta</taxon>
        <taxon>Tracheophyta</taxon>
        <taxon>Spermatophyta</taxon>
        <taxon>Magnoliopsida</taxon>
        <taxon>eudicotyledons</taxon>
        <taxon>Gunneridae</taxon>
        <taxon>Pentapetalae</taxon>
        <taxon>rosids</taxon>
        <taxon>fabids</taxon>
        <taxon>Malpighiales</taxon>
        <taxon>Salicaceae</taxon>
        <taxon>Saliceae</taxon>
        <taxon>Salix</taxon>
    </lineage>
</organism>
<dbReference type="GO" id="GO:0006508">
    <property type="term" value="P:proteolysis"/>
    <property type="evidence" value="ECO:0007669"/>
    <property type="project" value="UniProtKB-KW"/>
</dbReference>
<dbReference type="InterPro" id="IPR056924">
    <property type="entry name" value="SH3_Tf2-1"/>
</dbReference>
<evidence type="ECO:0000259" key="9">
    <source>
        <dbReference type="PROSITE" id="PS50013"/>
    </source>
</evidence>
<evidence type="ECO:0000256" key="6">
    <source>
        <dbReference type="ARBA" id="ARBA00022801"/>
    </source>
</evidence>
<dbReference type="CDD" id="cd00303">
    <property type="entry name" value="retropepsin_like"/>
    <property type="match status" value="1"/>
</dbReference>
<dbReference type="Gene3D" id="2.40.50.40">
    <property type="match status" value="1"/>
</dbReference>
<keyword evidence="5" id="KW-0255">Endonuclease</keyword>
<dbReference type="GO" id="GO:0003676">
    <property type="term" value="F:nucleic acid binding"/>
    <property type="evidence" value="ECO:0007669"/>
    <property type="project" value="InterPro"/>
</dbReference>
<sequence length="1499" mass="169220">MLKLSRFPSCRVARDDRRHAGERPAVTNPAGQGQISDARGSVICRQSSGSRSSQASKGQERDIGIRAGLSMAEGTRFNQLAESIASVKNNQDQTQHNLNTLQEIVQGLAQKLDVVASHVEALVQSKAAQNPGDPGGSTQITNPLFEDNTGIQTRAVRLDFPRFNGDNPNGWIYRANQFFNYHQTNPHHRILLASFHMEGKALVWFQDIEAAGGLNSWEGFVRALQTRFGSSPYDDPMEALIRLKQTSTVEEYKGRFESLSNQLRGLAESYKLSCFLSGLKEDIRFMVKMLNPVNLHMAFGLAKMQEDNVAALRRTTRFNSFSAGTSGPSGLGRGLNGPAHQFEKKAILPIQRLSPAQMRERREKGLCYNCDEKWGPGHKCKSARLFIMEGEDLDSEGTVKEGWAEETKGQVCEELLGDELEPEISIHALCGSPNPKTMRILGCIGRRSVVILIDTGSTHNFVDPSIIHDNQIAYDSQTTLKVKVANGQTVDCEDKLSSAPTHARWLKTLGPILWDFSKLIMEFYVMEQARKLRGMVSTSNSILEGKKFCKVSRQNKRGIVIQLIDNELPILNSINTSVEPLIENLIQNYSEIFAEPKTLPPNRAHDHHIVLQPGAKPVCVGPYRYPYFQKSEIEKNVQEMLQSGIVRPSQSPFSSPVLLVRKQDGSWRLCVDYRALNKETVKVKFPIPIVDELLDELHGATIFSKLDLRSGYHQIRVHANDIPKTAFRTHEGHYEFLVMPFGLTNAPATFQSLMNDIFKPYLRKFILVFFDDILVYSKCLEDHLEHLQVVLEILREHKLFAKESKCSFGCVEIDYLGHLISKEGVRANPSKIEAMLDWPLSNSLKSLRGFLGLTGYYRKFIKGYGLIASPLTALLKKNSFKWDDLSRKAFQNLKQAVTNPPVLALPDFSIPFVIQCDASGRPLAYMSQALHGKALQLSTYEKELMALVLAVKKWRPYLLGHHFRIQTDHQSLKYLLEQKIGSPLQQKWVTKLLGYNFVVEYKQGKDNKVADALSRNMEKQEQSCTEATESSLAAITQPSNAWMEQLKLVIPSSEDMRNEILYLLHKGVTQDFIRHYTGLELSSTGRTDGQFEIVNKLVEHYLRCFSGDKPKAWSKFLPLAEYWYNTAVHSSTKLTPFESVYGYPPPKLLSFTAGTTRVQEVENTLKSRQQILSILQDNLHNAQDRMKKFADLKRTERSFNTGDWVYLRLQPYKQQTVAQRRNMKLSPRFYGPFKVVEKVGSVAYKLELPEESRIHPVFHVSCRKEKLGRRHQLVVTLPPTDREGVVRLEPEVVLSRRMKKVKGRAVTEVLVKWRGLKDEKASWVELQDLAKRFPDLEGKARDDRRHAGERPAVTNPAGQGQISDAARGSVHLSPIQRVQELLPVHDVGAIPLVQHTMDSQQRHSIDEKIEESYRVVHEHNVLLYCFKAVTGSSNNEADEPRGDPSEPTNDQLCSPLVNNDVTMNDSQNLVGVRTEPVVQVLEQSNAELDNLSVDKSGGG</sequence>
<keyword evidence="1" id="KW-0645">Protease</keyword>
<dbReference type="EMBL" id="CAADRP010001690">
    <property type="protein sequence ID" value="VFU48221.1"/>
    <property type="molecule type" value="Genomic_DNA"/>
</dbReference>
<dbReference type="GO" id="GO:0008233">
    <property type="term" value="F:peptidase activity"/>
    <property type="evidence" value="ECO:0007669"/>
    <property type="project" value="UniProtKB-KW"/>
</dbReference>
<dbReference type="SMART" id="SM00298">
    <property type="entry name" value="CHROMO"/>
    <property type="match status" value="1"/>
</dbReference>
<dbReference type="CDD" id="cd09274">
    <property type="entry name" value="RNase_HI_RT_Ty3"/>
    <property type="match status" value="1"/>
</dbReference>
<dbReference type="PANTHER" id="PTHR37984">
    <property type="entry name" value="PROTEIN CBG26694"/>
    <property type="match status" value="1"/>
</dbReference>
<dbReference type="InterPro" id="IPR016197">
    <property type="entry name" value="Chromo-like_dom_sf"/>
</dbReference>
<dbReference type="InterPro" id="IPR043502">
    <property type="entry name" value="DNA/RNA_pol_sf"/>
</dbReference>
<evidence type="ECO:0000256" key="5">
    <source>
        <dbReference type="ARBA" id="ARBA00022759"/>
    </source>
</evidence>
<dbReference type="Gene3D" id="3.30.420.10">
    <property type="entry name" value="Ribonuclease H-like superfamily/Ribonuclease H"/>
    <property type="match status" value="1"/>
</dbReference>
<reference evidence="11" key="1">
    <citation type="submission" date="2019-03" db="EMBL/GenBank/DDBJ databases">
        <authorList>
            <person name="Mank J."/>
            <person name="Almeida P."/>
        </authorList>
    </citation>
    <scope>NUCLEOTIDE SEQUENCE</scope>
    <source>
        <strain evidence="11">78183</strain>
    </source>
</reference>
<dbReference type="InterPro" id="IPR041373">
    <property type="entry name" value="RT_RNaseH"/>
</dbReference>
<dbReference type="InterPro" id="IPR000477">
    <property type="entry name" value="RT_dom"/>
</dbReference>
<feature type="compositionally biased region" description="Basic and acidic residues" evidence="8">
    <location>
        <begin position="12"/>
        <end position="22"/>
    </location>
</feature>
<keyword evidence="6" id="KW-0378">Hydrolase</keyword>
<keyword evidence="7" id="KW-0695">RNA-directed DNA polymerase</keyword>
<feature type="region of interest" description="Disordered" evidence="8">
    <location>
        <begin position="1"/>
        <end position="62"/>
    </location>
</feature>
<gene>
    <name evidence="11" type="ORF">SVIM_LOCUS314139</name>
</gene>
<evidence type="ECO:0000256" key="4">
    <source>
        <dbReference type="ARBA" id="ARBA00022722"/>
    </source>
</evidence>
<feature type="domain" description="Chromo" evidence="9">
    <location>
        <begin position="1288"/>
        <end position="1336"/>
    </location>
</feature>
<evidence type="ECO:0008006" key="12">
    <source>
        <dbReference type="Google" id="ProtNLM"/>
    </source>
</evidence>
<keyword evidence="4" id="KW-0540">Nuclease</keyword>
<dbReference type="InterPro" id="IPR000953">
    <property type="entry name" value="Chromo/chromo_shadow_dom"/>
</dbReference>